<dbReference type="GO" id="GO:0043122">
    <property type="term" value="P:regulation of canonical NF-kappaB signal transduction"/>
    <property type="evidence" value="ECO:0007669"/>
    <property type="project" value="TreeGrafter"/>
</dbReference>
<dbReference type="PROSITE" id="PS00518">
    <property type="entry name" value="ZF_RING_1"/>
    <property type="match status" value="1"/>
</dbReference>
<dbReference type="PANTHER" id="PTHR10131">
    <property type="entry name" value="TNF RECEPTOR ASSOCIATED FACTOR"/>
    <property type="match status" value="1"/>
</dbReference>
<evidence type="ECO:0000256" key="1">
    <source>
        <dbReference type="ARBA" id="ARBA00022723"/>
    </source>
</evidence>
<dbReference type="InterPro" id="IPR013083">
    <property type="entry name" value="Znf_RING/FYVE/PHD"/>
</dbReference>
<dbReference type="Gene3D" id="3.30.40.10">
    <property type="entry name" value="Zinc/RING finger domain, C3HC4 (zinc finger)"/>
    <property type="match status" value="1"/>
</dbReference>
<proteinExistence type="evidence at transcript level"/>
<evidence type="ECO:0000256" key="4">
    <source>
        <dbReference type="PROSITE-ProRule" id="PRU00175"/>
    </source>
</evidence>
<dbReference type="PANTHER" id="PTHR10131:SF138">
    <property type="entry name" value="RE66324P"/>
    <property type="match status" value="1"/>
</dbReference>
<dbReference type="GO" id="GO:0005164">
    <property type="term" value="F:tumor necrosis factor receptor binding"/>
    <property type="evidence" value="ECO:0007669"/>
    <property type="project" value="TreeGrafter"/>
</dbReference>
<evidence type="ECO:0000259" key="5">
    <source>
        <dbReference type="PROSITE" id="PS50089"/>
    </source>
</evidence>
<keyword evidence="1" id="KW-0479">Metal-binding</keyword>
<sequence length="471" mass="53468">MPPVSAQYTLVGFSPELDWRPLSFVKAIPPYRVCSACGLVRRRTALLPCMHALCAPCYEQCAQDGMHVCPLDGYEWQDEDDVDWKDLPLDQLLKREVKCWNAESGCQHVTAASMITQHFHSECVHHSTSCPKCSTSVPCQEVCAHLRSGTCSSMTGPASEVQDQDESKEDTAFLDGSAFPNSFREAFEKQAMELKDYLERVTVDVSTHGDRLNEILARHEHIQRKLLRQELANGVQNQESLKETLRQLTASNAEIKQGLTGSDTVDLVFSGISSFEKVLKDELAAATTQTTGKLSQIAARVEAISQRRENGQMTGCITDVLQLARLQRTWCEFFVTGVNSHKEEALRHGYYWFYSDEVYLRGYYLKPGVGFKKDDGLVTLRVCLQLLKGDMDEVIHWPFEHKIRLSIAHTKENTIRKGQVAELRSSDQFQKPKNSRNPAVYFREKLFYLEDLTRDGFVADDKLRVSWQLVL</sequence>
<dbReference type="Pfam" id="PF21355">
    <property type="entry name" value="TRAF-mep_MATH"/>
    <property type="match status" value="1"/>
</dbReference>
<protein>
    <submittedName>
        <fullName evidence="6">Putative tnf receptor-associated factor 6</fullName>
    </submittedName>
</protein>
<dbReference type="GO" id="GO:0009898">
    <property type="term" value="C:cytoplasmic side of plasma membrane"/>
    <property type="evidence" value="ECO:0007669"/>
    <property type="project" value="TreeGrafter"/>
</dbReference>
<dbReference type="AlphaFoldDB" id="A0A023G8V9"/>
<dbReference type="SUPFAM" id="SSF49599">
    <property type="entry name" value="TRAF domain-like"/>
    <property type="match status" value="1"/>
</dbReference>
<dbReference type="PROSITE" id="PS50089">
    <property type="entry name" value="ZF_RING_2"/>
    <property type="match status" value="1"/>
</dbReference>
<dbReference type="InterPro" id="IPR001841">
    <property type="entry name" value="Znf_RING"/>
</dbReference>
<name>A0A023G8V9_AMBTT</name>
<evidence type="ECO:0000313" key="6">
    <source>
        <dbReference type="EMBL" id="JAC30247.1"/>
    </source>
</evidence>
<accession>A0A023G8V9</accession>
<feature type="domain" description="RING-type" evidence="5">
    <location>
        <begin position="34"/>
        <end position="72"/>
    </location>
</feature>
<organism evidence="6">
    <name type="scientific">Amblyomma triste</name>
    <name type="common">Neotropical tick</name>
    <dbReference type="NCBI Taxonomy" id="251400"/>
    <lineage>
        <taxon>Eukaryota</taxon>
        <taxon>Metazoa</taxon>
        <taxon>Ecdysozoa</taxon>
        <taxon>Arthropoda</taxon>
        <taxon>Chelicerata</taxon>
        <taxon>Arachnida</taxon>
        <taxon>Acari</taxon>
        <taxon>Parasitiformes</taxon>
        <taxon>Ixodida</taxon>
        <taxon>Ixodoidea</taxon>
        <taxon>Ixodidae</taxon>
        <taxon>Amblyomminae</taxon>
        <taxon>Amblyomma</taxon>
    </lineage>
</organism>
<keyword evidence="3" id="KW-0862">Zinc</keyword>
<dbReference type="InterPro" id="IPR017907">
    <property type="entry name" value="Znf_RING_CS"/>
</dbReference>
<dbReference type="CDD" id="cd16449">
    <property type="entry name" value="RING-HC"/>
    <property type="match status" value="1"/>
</dbReference>
<evidence type="ECO:0000256" key="2">
    <source>
        <dbReference type="ARBA" id="ARBA00022771"/>
    </source>
</evidence>
<evidence type="ECO:0000256" key="3">
    <source>
        <dbReference type="ARBA" id="ARBA00022833"/>
    </source>
</evidence>
<keyword evidence="6" id="KW-0675">Receptor</keyword>
<dbReference type="InterPro" id="IPR008974">
    <property type="entry name" value="TRAF-like"/>
</dbReference>
<dbReference type="SUPFAM" id="SSF57850">
    <property type="entry name" value="RING/U-box"/>
    <property type="match status" value="1"/>
</dbReference>
<dbReference type="Gene3D" id="2.60.210.10">
    <property type="entry name" value="Apoptosis, Tumor Necrosis Factor Receptor Associated Protein 2, Chain A"/>
    <property type="match status" value="1"/>
</dbReference>
<dbReference type="GO" id="GO:0008270">
    <property type="term" value="F:zinc ion binding"/>
    <property type="evidence" value="ECO:0007669"/>
    <property type="project" value="UniProtKB-KW"/>
</dbReference>
<dbReference type="EMBL" id="GBBM01005171">
    <property type="protein sequence ID" value="JAC30247.1"/>
    <property type="molecule type" value="mRNA"/>
</dbReference>
<dbReference type="InterPro" id="IPR049342">
    <property type="entry name" value="TRAF1-6_MATH_dom"/>
</dbReference>
<keyword evidence="2 4" id="KW-0863">Zinc-finger</keyword>
<reference evidence="6" key="1">
    <citation type="submission" date="2014-03" db="EMBL/GenBank/DDBJ databases">
        <title>The sialotranscriptome of Amblyomma triste, Amblyomma parvum and Amblyomma cajennense ticks, uncovered by 454-based RNA-seq.</title>
        <authorList>
            <person name="Garcia G.R."/>
            <person name="Gardinassi L.G."/>
            <person name="Ribeiro J.M."/>
            <person name="Anatriello E."/>
            <person name="Ferreira B.R."/>
            <person name="Moreira H.N."/>
            <person name="Mafra C."/>
            <person name="Olegario M.M."/>
            <person name="Szabo P.J."/>
            <person name="Miranda-Santos I.K."/>
            <person name="Maruyama S.R."/>
        </authorList>
    </citation>
    <scope>NUCLEOTIDE SEQUENCE</scope>
    <source>
        <strain evidence="6">Mato Grasso do Sul</strain>
        <tissue evidence="6">Salivary glands</tissue>
    </source>
</reference>